<evidence type="ECO:0008006" key="3">
    <source>
        <dbReference type="Google" id="ProtNLM"/>
    </source>
</evidence>
<dbReference type="Proteomes" id="UP001449657">
    <property type="component" value="Chromosome"/>
</dbReference>
<evidence type="ECO:0000313" key="1">
    <source>
        <dbReference type="EMBL" id="WZN45131.1"/>
    </source>
</evidence>
<gene>
    <name evidence="1" type="ORF">WJU22_19730</name>
</gene>
<proteinExistence type="predicted"/>
<dbReference type="EMBL" id="CP150096">
    <property type="protein sequence ID" value="WZN45131.1"/>
    <property type="molecule type" value="Genomic_DNA"/>
</dbReference>
<protein>
    <recommendedName>
        <fullName evidence="3">Lipoprotein</fullName>
    </recommendedName>
</protein>
<keyword evidence="2" id="KW-1185">Reference proteome</keyword>
<organism evidence="1 2">
    <name type="scientific">Chitinophaga caseinilytica</name>
    <dbReference type="NCBI Taxonomy" id="2267521"/>
    <lineage>
        <taxon>Bacteria</taxon>
        <taxon>Pseudomonadati</taxon>
        <taxon>Bacteroidota</taxon>
        <taxon>Chitinophagia</taxon>
        <taxon>Chitinophagales</taxon>
        <taxon>Chitinophagaceae</taxon>
        <taxon>Chitinophaga</taxon>
    </lineage>
</organism>
<reference evidence="1 2" key="1">
    <citation type="submission" date="2024-03" db="EMBL/GenBank/DDBJ databases">
        <title>Chitinophaga caseinilytica sp. nov., a casein hydrolysing bacterium isolated from forest soil.</title>
        <authorList>
            <person name="Lee D.S."/>
            <person name="Han D.M."/>
            <person name="Baek J.H."/>
            <person name="Choi D.G."/>
            <person name="Jeon J.H."/>
            <person name="Jeon C.O."/>
        </authorList>
    </citation>
    <scope>NUCLEOTIDE SEQUENCE [LARGE SCALE GENOMIC DNA]</scope>
    <source>
        <strain evidence="1 2">KACC 19118</strain>
    </source>
</reference>
<evidence type="ECO:0000313" key="2">
    <source>
        <dbReference type="Proteomes" id="UP001449657"/>
    </source>
</evidence>
<name>A0ABZ2Z392_9BACT</name>
<dbReference type="RefSeq" id="WP_341839886.1">
    <property type="nucleotide sequence ID" value="NZ_CP149792.1"/>
</dbReference>
<accession>A0ABZ2Z392</accession>
<sequence>MRYVSLLLCMIGLISCHQPGYQIRTYHENGYTLADTLLHGNVRSIPFDAYARYAICYIGPDSGRIATGKPLPRSGRTPDPGGYLARKFDSNYMTIHVDTSHTQLQFEHSHFDTTTNRRIIDSISLFNGMRVTLKNVSDSLLYLGNFNTLGFAYLEMQNGKKDWIRMENPSSWYSYCSTGARANYLRPGEILIAKFPRYEGEFTANFRVVWEKYNRQKICSNEFVAPVSDLMLNIVDLKTERYSE</sequence>
<dbReference type="PROSITE" id="PS51257">
    <property type="entry name" value="PROKAR_LIPOPROTEIN"/>
    <property type="match status" value="1"/>
</dbReference>